<evidence type="ECO:0000256" key="3">
    <source>
        <dbReference type="ARBA" id="ARBA00023163"/>
    </source>
</evidence>
<dbReference type="SMART" id="SM00342">
    <property type="entry name" value="HTH_ARAC"/>
    <property type="match status" value="1"/>
</dbReference>
<reference evidence="6" key="1">
    <citation type="journal article" date="2019" name="Int. J. Syst. Evol. Microbiol.">
        <title>The Global Catalogue of Microorganisms (GCM) 10K type strain sequencing project: providing services to taxonomists for standard genome sequencing and annotation.</title>
        <authorList>
            <consortium name="The Broad Institute Genomics Platform"/>
            <consortium name="The Broad Institute Genome Sequencing Center for Infectious Disease"/>
            <person name="Wu L."/>
            <person name="Ma J."/>
        </authorList>
    </citation>
    <scope>NUCLEOTIDE SEQUENCE [LARGE SCALE GENOMIC DNA]</scope>
    <source>
        <strain evidence="6">CGMCC 4.7466</strain>
    </source>
</reference>
<keyword evidence="1" id="KW-0805">Transcription regulation</keyword>
<dbReference type="PROSITE" id="PS01124">
    <property type="entry name" value="HTH_ARAC_FAMILY_2"/>
    <property type="match status" value="1"/>
</dbReference>
<dbReference type="Proteomes" id="UP001595818">
    <property type="component" value="Unassembled WGS sequence"/>
</dbReference>
<evidence type="ECO:0000313" key="5">
    <source>
        <dbReference type="EMBL" id="MFC4873909.1"/>
    </source>
</evidence>
<dbReference type="InterPro" id="IPR054015">
    <property type="entry name" value="ExsA-like_N"/>
</dbReference>
<feature type="domain" description="HTH araC/xylS-type" evidence="4">
    <location>
        <begin position="177"/>
        <end position="275"/>
    </location>
</feature>
<organism evidence="5 6">
    <name type="scientific">Negadavirga shengliensis</name>
    <dbReference type="NCBI Taxonomy" id="1389218"/>
    <lineage>
        <taxon>Bacteria</taxon>
        <taxon>Pseudomonadati</taxon>
        <taxon>Bacteroidota</taxon>
        <taxon>Cytophagia</taxon>
        <taxon>Cytophagales</taxon>
        <taxon>Cyclobacteriaceae</taxon>
        <taxon>Negadavirga</taxon>
    </lineage>
</organism>
<dbReference type="InterPro" id="IPR009057">
    <property type="entry name" value="Homeodomain-like_sf"/>
</dbReference>
<keyword evidence="2" id="KW-0238">DNA-binding</keyword>
<dbReference type="Pfam" id="PF22200">
    <property type="entry name" value="ExsA_N"/>
    <property type="match status" value="1"/>
</dbReference>
<comment type="caution">
    <text evidence="5">The sequence shown here is derived from an EMBL/GenBank/DDBJ whole genome shotgun (WGS) entry which is preliminary data.</text>
</comment>
<sequence length="278" mass="32799">MVDRSKLKLSGIQYATPEIKSCYIGPEISDEQFIPEHIFFFLAKGFVEGYDGHKKYAMHSGDYCLLRKNNLARYAKQKENDQFEKVVVVFDEPFLKDFQKKHAFKTGARYAEGTFVFFEKTDLIPNFIRSLVPYYQRDGQIDDRFRDVKREELLLILLQLDSGLANILFDFSIPQKIDLKAFMLQHYRFNVSLERLAFLTGRSLSTFKREFVQLFKDTPGHWIQQKRLQEAHFQIQQKKRKPTEVYLDLGFEDLSHFSFAFKKKFGVAPSKILRKITT</sequence>
<evidence type="ECO:0000256" key="2">
    <source>
        <dbReference type="ARBA" id="ARBA00023125"/>
    </source>
</evidence>
<dbReference type="PANTHER" id="PTHR43280:SF2">
    <property type="entry name" value="HTH-TYPE TRANSCRIPTIONAL REGULATOR EXSA"/>
    <property type="match status" value="1"/>
</dbReference>
<name>A0ABV9T673_9BACT</name>
<dbReference type="SUPFAM" id="SSF46689">
    <property type="entry name" value="Homeodomain-like"/>
    <property type="match status" value="2"/>
</dbReference>
<keyword evidence="3" id="KW-0804">Transcription</keyword>
<evidence type="ECO:0000259" key="4">
    <source>
        <dbReference type="PROSITE" id="PS01124"/>
    </source>
</evidence>
<dbReference type="EMBL" id="JBHSJJ010000013">
    <property type="protein sequence ID" value="MFC4873909.1"/>
    <property type="molecule type" value="Genomic_DNA"/>
</dbReference>
<dbReference type="InterPro" id="IPR018060">
    <property type="entry name" value="HTH_AraC"/>
</dbReference>
<dbReference type="Gene3D" id="1.10.10.60">
    <property type="entry name" value="Homeodomain-like"/>
    <property type="match status" value="1"/>
</dbReference>
<proteinExistence type="predicted"/>
<gene>
    <name evidence="5" type="ORF">ACFPFU_19550</name>
</gene>
<accession>A0ABV9T673</accession>
<evidence type="ECO:0000313" key="6">
    <source>
        <dbReference type="Proteomes" id="UP001595818"/>
    </source>
</evidence>
<keyword evidence="6" id="KW-1185">Reference proteome</keyword>
<dbReference type="PANTHER" id="PTHR43280">
    <property type="entry name" value="ARAC-FAMILY TRANSCRIPTIONAL REGULATOR"/>
    <property type="match status" value="1"/>
</dbReference>
<dbReference type="Pfam" id="PF12833">
    <property type="entry name" value="HTH_18"/>
    <property type="match status" value="1"/>
</dbReference>
<evidence type="ECO:0000256" key="1">
    <source>
        <dbReference type="ARBA" id="ARBA00023015"/>
    </source>
</evidence>
<protein>
    <submittedName>
        <fullName evidence="5">Helix-turn-helix domain-containing protein</fullName>
    </submittedName>
</protein>